<keyword evidence="2" id="KW-0479">Metal-binding</keyword>
<evidence type="ECO:0000256" key="1">
    <source>
        <dbReference type="ARBA" id="ARBA00001946"/>
    </source>
</evidence>
<accession>A0ABQ5JHI9</accession>
<dbReference type="PANTHER" id="PTHR31609:SF1">
    <property type="entry name" value="CARBOHYDRATE DEACETYLASE"/>
    <property type="match status" value="1"/>
</dbReference>
<keyword evidence="4" id="KW-0460">Magnesium</keyword>
<dbReference type="SUPFAM" id="SSF88713">
    <property type="entry name" value="Glycoside hydrolase/deacetylase"/>
    <property type="match status" value="1"/>
</dbReference>
<evidence type="ECO:0000256" key="4">
    <source>
        <dbReference type="ARBA" id="ARBA00022842"/>
    </source>
</evidence>
<dbReference type="Pfam" id="PF04794">
    <property type="entry name" value="YdjC"/>
    <property type="match status" value="1"/>
</dbReference>
<gene>
    <name evidence="6" type="ORF">LPAF129_02790</name>
</gene>
<keyword evidence="3" id="KW-0378">Hydrolase</keyword>
<sequence length="268" mass="30091">MNLTKKVILESDDFGITPGVSQATLELLRAGKISTTNCMPTMPEFQESVNLLSNEAERTMGIHLILDRHSPALPANQISSITNQQGMLLSFAEIQKKIKLKQVDYAEISAELEAQINRAQAAGVKIDHLTTHHGFMNLSVKLFEVVCQLADQYHLPIRNNLTHLPREQATGLKKIADKYQLKMPQHHFMISGVVDPIDKLVAEIDRLPADEILEVVSHVGRSDALLQARSSYTTIREEDYRTLDSKELAKKLAQRKVELVDFSSLEKN</sequence>
<dbReference type="InterPro" id="IPR011330">
    <property type="entry name" value="Glyco_hydro/deAcase_b/a-brl"/>
</dbReference>
<organism evidence="6 7">
    <name type="scientific">Ligilactobacillus pabuli</name>
    <dbReference type="NCBI Taxonomy" id="2886039"/>
    <lineage>
        <taxon>Bacteria</taxon>
        <taxon>Bacillati</taxon>
        <taxon>Bacillota</taxon>
        <taxon>Bacilli</taxon>
        <taxon>Lactobacillales</taxon>
        <taxon>Lactobacillaceae</taxon>
        <taxon>Ligilactobacillus</taxon>
    </lineage>
</organism>
<evidence type="ECO:0000256" key="3">
    <source>
        <dbReference type="ARBA" id="ARBA00022801"/>
    </source>
</evidence>
<dbReference type="PANTHER" id="PTHR31609">
    <property type="entry name" value="YDJC DEACETYLASE FAMILY MEMBER"/>
    <property type="match status" value="1"/>
</dbReference>
<keyword evidence="5" id="KW-0119">Carbohydrate metabolism</keyword>
<comment type="caution">
    <text evidence="6">The sequence shown here is derived from an EMBL/GenBank/DDBJ whole genome shotgun (WGS) entry which is preliminary data.</text>
</comment>
<comment type="cofactor">
    <cofactor evidence="1">
        <name>Mg(2+)</name>
        <dbReference type="ChEBI" id="CHEBI:18420"/>
    </cofactor>
</comment>
<dbReference type="EMBL" id="BQXH01000002">
    <property type="protein sequence ID" value="GKS80594.1"/>
    <property type="molecule type" value="Genomic_DNA"/>
</dbReference>
<protein>
    <submittedName>
        <fullName evidence="6">Carbohydrate deacetylase</fullName>
    </submittedName>
</protein>
<evidence type="ECO:0000256" key="2">
    <source>
        <dbReference type="ARBA" id="ARBA00022723"/>
    </source>
</evidence>
<proteinExistence type="predicted"/>
<evidence type="ECO:0000256" key="5">
    <source>
        <dbReference type="ARBA" id="ARBA00023277"/>
    </source>
</evidence>
<reference evidence="6" key="1">
    <citation type="journal article" date="2022" name="Int. J. Syst. Evol. Microbiol.">
        <title>A novel species of lactic acid bacteria, Ligilactobacillus pabuli sp. nov., isolated from alfalfa silage.</title>
        <authorList>
            <person name="Tohno M."/>
            <person name="Tanizawa Y."/>
            <person name="Sawada H."/>
            <person name="Sakamoto M."/>
            <person name="Ohkuma M."/>
            <person name="Kobayashi H."/>
        </authorList>
    </citation>
    <scope>NUCLEOTIDE SEQUENCE</scope>
    <source>
        <strain evidence="6">AF129</strain>
    </source>
</reference>
<dbReference type="Gene3D" id="3.20.20.370">
    <property type="entry name" value="Glycoside hydrolase/deacetylase"/>
    <property type="match status" value="1"/>
</dbReference>
<dbReference type="InterPro" id="IPR006879">
    <property type="entry name" value="YdjC-like"/>
</dbReference>
<name>A0ABQ5JHI9_9LACO</name>
<evidence type="ECO:0000313" key="6">
    <source>
        <dbReference type="EMBL" id="GKS80594.1"/>
    </source>
</evidence>
<keyword evidence="7" id="KW-1185">Reference proteome</keyword>
<dbReference type="Proteomes" id="UP001055149">
    <property type="component" value="Unassembled WGS sequence"/>
</dbReference>
<evidence type="ECO:0000313" key="7">
    <source>
        <dbReference type="Proteomes" id="UP001055149"/>
    </source>
</evidence>
<dbReference type="RefSeq" id="WP_244054288.1">
    <property type="nucleotide sequence ID" value="NZ_BQXH01000002.1"/>
</dbReference>